<accession>A0A8T0UDX2</accession>
<evidence type="ECO:0000313" key="1">
    <source>
        <dbReference type="EMBL" id="KAG2620145.1"/>
    </source>
</evidence>
<proteinExistence type="predicted"/>
<name>A0A8T0UDX2_PANVG</name>
<dbReference type="AlphaFoldDB" id="A0A8T0UDX2"/>
<sequence>MEFAVPGDESASSDAEELGKFNFAVASEDVVPGGGEVVAVDAVVLAGVEMGDLEQRPQGLVRIDRRFGAQERGRVEAAQAQAAGSSRSGDETMKVSVRVSIGCHQLGNRADPVSSP</sequence>
<comment type="caution">
    <text evidence="1">The sequence shown here is derived from an EMBL/GenBank/DDBJ whole genome shotgun (WGS) entry which is preliminary data.</text>
</comment>
<gene>
    <name evidence="1" type="ORF">PVAP13_3NG150901</name>
</gene>
<dbReference type="EMBL" id="CM029042">
    <property type="protein sequence ID" value="KAG2620145.1"/>
    <property type="molecule type" value="Genomic_DNA"/>
</dbReference>
<protein>
    <submittedName>
        <fullName evidence="1">Uncharacterized protein</fullName>
    </submittedName>
</protein>
<reference evidence="1" key="1">
    <citation type="submission" date="2020-05" db="EMBL/GenBank/DDBJ databases">
        <title>WGS assembly of Panicum virgatum.</title>
        <authorList>
            <person name="Lovell J.T."/>
            <person name="Jenkins J."/>
            <person name="Shu S."/>
            <person name="Juenger T.E."/>
            <person name="Schmutz J."/>
        </authorList>
    </citation>
    <scope>NUCLEOTIDE SEQUENCE</scope>
    <source>
        <strain evidence="1">AP13</strain>
    </source>
</reference>
<organism evidence="1 2">
    <name type="scientific">Panicum virgatum</name>
    <name type="common">Blackwell switchgrass</name>
    <dbReference type="NCBI Taxonomy" id="38727"/>
    <lineage>
        <taxon>Eukaryota</taxon>
        <taxon>Viridiplantae</taxon>
        <taxon>Streptophyta</taxon>
        <taxon>Embryophyta</taxon>
        <taxon>Tracheophyta</taxon>
        <taxon>Spermatophyta</taxon>
        <taxon>Magnoliopsida</taxon>
        <taxon>Liliopsida</taxon>
        <taxon>Poales</taxon>
        <taxon>Poaceae</taxon>
        <taxon>PACMAD clade</taxon>
        <taxon>Panicoideae</taxon>
        <taxon>Panicodae</taxon>
        <taxon>Paniceae</taxon>
        <taxon>Panicinae</taxon>
        <taxon>Panicum</taxon>
        <taxon>Panicum sect. Hiantes</taxon>
    </lineage>
</organism>
<dbReference type="Proteomes" id="UP000823388">
    <property type="component" value="Chromosome 3N"/>
</dbReference>
<keyword evidence="2" id="KW-1185">Reference proteome</keyword>
<evidence type="ECO:0000313" key="2">
    <source>
        <dbReference type="Proteomes" id="UP000823388"/>
    </source>
</evidence>